<reference evidence="10 11" key="1">
    <citation type="submission" date="2016-10" db="EMBL/GenBank/DDBJ databases">
        <authorList>
            <person name="de Groot N.N."/>
        </authorList>
    </citation>
    <scope>NUCLEOTIDE SEQUENCE [LARGE SCALE GENOMIC DNA]</scope>
    <source>
        <strain evidence="10 11">DSM 44892</strain>
    </source>
</reference>
<keyword evidence="7 8" id="KW-0472">Membrane</keyword>
<keyword evidence="5 8" id="KW-0812">Transmembrane</keyword>
<dbReference type="InterPro" id="IPR037185">
    <property type="entry name" value="EmrE-like"/>
</dbReference>
<dbReference type="SUPFAM" id="SSF103481">
    <property type="entry name" value="Multidrug resistance efflux transporter EmrE"/>
    <property type="match status" value="2"/>
</dbReference>
<dbReference type="Proteomes" id="UP000183263">
    <property type="component" value="Unassembled WGS sequence"/>
</dbReference>
<protein>
    <submittedName>
        <fullName evidence="10">Chloramphenicol-sensitive protein RarD</fullName>
    </submittedName>
</protein>
<evidence type="ECO:0000256" key="3">
    <source>
        <dbReference type="ARBA" id="ARBA00022448"/>
    </source>
</evidence>
<accession>A0A1G8D045</accession>
<feature type="domain" description="EamA" evidence="9">
    <location>
        <begin position="20"/>
        <end position="153"/>
    </location>
</feature>
<evidence type="ECO:0000256" key="8">
    <source>
        <dbReference type="SAM" id="Phobius"/>
    </source>
</evidence>
<dbReference type="GO" id="GO:0005886">
    <property type="term" value="C:plasma membrane"/>
    <property type="evidence" value="ECO:0007669"/>
    <property type="project" value="UniProtKB-SubCell"/>
</dbReference>
<dbReference type="Pfam" id="PF00892">
    <property type="entry name" value="EamA"/>
    <property type="match status" value="2"/>
</dbReference>
<comment type="similarity">
    <text evidence="2">Belongs to the EamA transporter family.</text>
</comment>
<organism evidence="10 11">
    <name type="scientific">Rhodococcus triatomae</name>
    <dbReference type="NCBI Taxonomy" id="300028"/>
    <lineage>
        <taxon>Bacteria</taxon>
        <taxon>Bacillati</taxon>
        <taxon>Actinomycetota</taxon>
        <taxon>Actinomycetes</taxon>
        <taxon>Mycobacteriales</taxon>
        <taxon>Nocardiaceae</taxon>
        <taxon>Rhodococcus</taxon>
    </lineage>
</organism>
<feature type="transmembrane region" description="Helical" evidence="8">
    <location>
        <begin position="253"/>
        <end position="270"/>
    </location>
</feature>
<gene>
    <name evidence="10" type="ORF">SAMN05444695_102155</name>
</gene>
<keyword evidence="6 8" id="KW-1133">Transmembrane helix</keyword>
<keyword evidence="3" id="KW-0813">Transport</keyword>
<feature type="transmembrane region" description="Helical" evidence="8">
    <location>
        <begin position="50"/>
        <end position="69"/>
    </location>
</feature>
<evidence type="ECO:0000259" key="9">
    <source>
        <dbReference type="Pfam" id="PF00892"/>
    </source>
</evidence>
<feature type="domain" description="EamA" evidence="9">
    <location>
        <begin position="162"/>
        <end position="293"/>
    </location>
</feature>
<evidence type="ECO:0000313" key="10">
    <source>
        <dbReference type="EMBL" id="SDH50759.1"/>
    </source>
</evidence>
<feature type="transmembrane region" description="Helical" evidence="8">
    <location>
        <begin position="276"/>
        <end position="298"/>
    </location>
</feature>
<evidence type="ECO:0000256" key="6">
    <source>
        <dbReference type="ARBA" id="ARBA00022989"/>
    </source>
</evidence>
<dbReference type="NCBIfam" id="TIGR00688">
    <property type="entry name" value="rarD"/>
    <property type="match status" value="1"/>
</dbReference>
<dbReference type="InterPro" id="IPR000620">
    <property type="entry name" value="EamA_dom"/>
</dbReference>
<name>A0A1G8D045_9NOCA</name>
<feature type="transmembrane region" description="Helical" evidence="8">
    <location>
        <begin position="223"/>
        <end position="241"/>
    </location>
</feature>
<evidence type="ECO:0000256" key="5">
    <source>
        <dbReference type="ARBA" id="ARBA00022692"/>
    </source>
</evidence>
<dbReference type="EMBL" id="FNDN01000002">
    <property type="protein sequence ID" value="SDH50759.1"/>
    <property type="molecule type" value="Genomic_DNA"/>
</dbReference>
<feature type="transmembrane region" description="Helical" evidence="8">
    <location>
        <begin position="16"/>
        <end position="38"/>
    </location>
</feature>
<feature type="transmembrane region" description="Helical" evidence="8">
    <location>
        <begin position="160"/>
        <end position="176"/>
    </location>
</feature>
<evidence type="ECO:0000256" key="1">
    <source>
        <dbReference type="ARBA" id="ARBA00004651"/>
    </source>
</evidence>
<feature type="transmembrane region" description="Helical" evidence="8">
    <location>
        <begin position="81"/>
        <end position="101"/>
    </location>
</feature>
<sequence length="311" mass="32720">MSDLRPQRTGVPEARGAAAGAACGVGAYTIWGAFPAFFGLLGDAGPVEILAHRVVWTLVLMLAVSAIAGRLGRLRRLDRRTWALVCAASAAIAVNWGTYIYGVVSDRVVETALGYFVNPLVSVLLGVVLFRERLTRPQVLALVLAAVAVVVITVDYGHPPYIALVLAFSFASYGLVKKVVPLDAGTSLTAEGIVASPFAVGYLVFLAATGAGTFLSEGPGHTALLLAAGPVTALPLLLFAVAAQRVPLSTMGMLQYLTPALQMAWGVLVLHEDMPASRWVGFALIWVALAIFTTDALARARRRRAAGVATR</sequence>
<keyword evidence="11" id="KW-1185">Reference proteome</keyword>
<proteinExistence type="inferred from homology"/>
<dbReference type="PANTHER" id="PTHR22911:SF137">
    <property type="entry name" value="SOLUTE CARRIER FAMILY 35 MEMBER G2-RELATED"/>
    <property type="match status" value="1"/>
</dbReference>
<dbReference type="PANTHER" id="PTHR22911">
    <property type="entry name" value="ACYL-MALONYL CONDENSING ENZYME-RELATED"/>
    <property type="match status" value="1"/>
</dbReference>
<evidence type="ECO:0000256" key="7">
    <source>
        <dbReference type="ARBA" id="ARBA00023136"/>
    </source>
</evidence>
<keyword evidence="4" id="KW-1003">Cell membrane</keyword>
<feature type="transmembrane region" description="Helical" evidence="8">
    <location>
        <begin position="113"/>
        <end position="130"/>
    </location>
</feature>
<evidence type="ECO:0000313" key="11">
    <source>
        <dbReference type="Proteomes" id="UP000183263"/>
    </source>
</evidence>
<dbReference type="AlphaFoldDB" id="A0A1G8D045"/>
<evidence type="ECO:0000256" key="4">
    <source>
        <dbReference type="ARBA" id="ARBA00022475"/>
    </source>
</evidence>
<dbReference type="InterPro" id="IPR004626">
    <property type="entry name" value="RarD"/>
</dbReference>
<feature type="transmembrane region" description="Helical" evidence="8">
    <location>
        <begin position="188"/>
        <end position="211"/>
    </location>
</feature>
<feature type="transmembrane region" description="Helical" evidence="8">
    <location>
        <begin position="137"/>
        <end position="154"/>
    </location>
</feature>
<comment type="subcellular location">
    <subcellularLocation>
        <location evidence="1">Cell membrane</location>
        <topology evidence="1">Multi-pass membrane protein</topology>
    </subcellularLocation>
</comment>
<evidence type="ECO:0000256" key="2">
    <source>
        <dbReference type="ARBA" id="ARBA00007362"/>
    </source>
</evidence>